<keyword evidence="3" id="KW-0808">Transferase</keyword>
<dbReference type="PROSITE" id="PS00723">
    <property type="entry name" value="POLYPRENYL_SYNTHASE_1"/>
    <property type="match status" value="1"/>
</dbReference>
<name>A0A1Y2B8F4_9FUNG</name>
<evidence type="ECO:0000313" key="5">
    <source>
        <dbReference type="Proteomes" id="UP000193642"/>
    </source>
</evidence>
<dbReference type="InterPro" id="IPR033749">
    <property type="entry name" value="Polyprenyl_synt_CS"/>
</dbReference>
<evidence type="ECO:0000256" key="1">
    <source>
        <dbReference type="ARBA" id="ARBA00022723"/>
    </source>
</evidence>
<keyword evidence="2" id="KW-0460">Magnesium</keyword>
<gene>
    <name evidence="4" type="ORF">BCR33DRAFT_703277</name>
</gene>
<keyword evidence="5" id="KW-1185">Reference proteome</keyword>
<dbReference type="AlphaFoldDB" id="A0A1Y2B8F4"/>
<evidence type="ECO:0000313" key="4">
    <source>
        <dbReference type="EMBL" id="ORY31128.1"/>
    </source>
</evidence>
<dbReference type="InterPro" id="IPR000092">
    <property type="entry name" value="Polyprenyl_synt"/>
</dbReference>
<reference evidence="4 5" key="1">
    <citation type="submission" date="2016-07" db="EMBL/GenBank/DDBJ databases">
        <title>Pervasive Adenine N6-methylation of Active Genes in Fungi.</title>
        <authorList>
            <consortium name="DOE Joint Genome Institute"/>
            <person name="Mondo S.J."/>
            <person name="Dannebaum R.O."/>
            <person name="Kuo R.C."/>
            <person name="Labutti K."/>
            <person name="Haridas S."/>
            <person name="Kuo A."/>
            <person name="Salamov A."/>
            <person name="Ahrendt S.R."/>
            <person name="Lipzen A."/>
            <person name="Sullivan W."/>
            <person name="Andreopoulos W.B."/>
            <person name="Clum A."/>
            <person name="Lindquist E."/>
            <person name="Daum C."/>
            <person name="Ramamoorthy G.K."/>
            <person name="Gryganskyi A."/>
            <person name="Culley D."/>
            <person name="Magnuson J.K."/>
            <person name="James T.Y."/>
            <person name="O'Malley M.A."/>
            <person name="Stajich J.E."/>
            <person name="Spatafora J.W."/>
            <person name="Visel A."/>
            <person name="Grigoriev I.V."/>
        </authorList>
    </citation>
    <scope>NUCLEOTIDE SEQUENCE [LARGE SCALE GENOMIC DNA]</scope>
    <source>
        <strain evidence="4 5">JEL800</strain>
    </source>
</reference>
<dbReference type="GO" id="GO:0004659">
    <property type="term" value="F:prenyltransferase activity"/>
    <property type="evidence" value="ECO:0007669"/>
    <property type="project" value="InterPro"/>
</dbReference>
<keyword evidence="1" id="KW-0479">Metal-binding</keyword>
<dbReference type="SFLD" id="SFLDS00005">
    <property type="entry name" value="Isoprenoid_Synthase_Type_I"/>
    <property type="match status" value="1"/>
</dbReference>
<dbReference type="GO" id="GO:0046872">
    <property type="term" value="F:metal ion binding"/>
    <property type="evidence" value="ECO:0007669"/>
    <property type="project" value="UniProtKB-KW"/>
</dbReference>
<dbReference type="OrthoDB" id="6921389at2759"/>
<dbReference type="PANTHER" id="PTHR12001">
    <property type="entry name" value="GERANYLGERANYL PYROPHOSPHATE SYNTHASE"/>
    <property type="match status" value="1"/>
</dbReference>
<evidence type="ECO:0000256" key="2">
    <source>
        <dbReference type="ARBA" id="ARBA00022842"/>
    </source>
</evidence>
<dbReference type="SUPFAM" id="SSF48576">
    <property type="entry name" value="Terpenoid synthases"/>
    <property type="match status" value="1"/>
</dbReference>
<dbReference type="PANTHER" id="PTHR12001:SF44">
    <property type="entry name" value="GERANYLGERANYL PYROPHOSPHATE SYNTHASE"/>
    <property type="match status" value="1"/>
</dbReference>
<proteinExistence type="inferred from homology"/>
<dbReference type="CDD" id="cd00685">
    <property type="entry name" value="Trans_IPPS_HT"/>
    <property type="match status" value="1"/>
</dbReference>
<sequence>MNASVAATSVATLPSTSTAVTQEELETQRILLEPFVYLTQQRGKEIRTKLIKAFDAWLKVPEDKLKLISEIIEMLHTASLLIDDVEDGSDLRRGIPVAHKIFGVASAINSGNYVYVVSPSTLSKPFKPHTDLPLRYFLALKKANSLKMPVIMEIFADELIHLHTGQGMEIYWRDNCICPTEREYVAMVRNKTGGLLRLAVRMMQACSGVHETRDFVPLVDMLGIHFQIRDDYLNLISDEFTNNKGFAEDLTEGKFSFPVVQHIQTTHASLTPTYTTQTQLTLPSVRDPGSRQIFQILKQRTHDVDLKRYAIKEMRESLVKVKGELVRLEVEAREEVARLGGNEALEAILEYLGKAYR</sequence>
<evidence type="ECO:0000256" key="3">
    <source>
        <dbReference type="RuleBase" id="RU004466"/>
    </source>
</evidence>
<dbReference type="PROSITE" id="PS00444">
    <property type="entry name" value="POLYPRENYL_SYNTHASE_2"/>
    <property type="match status" value="1"/>
</dbReference>
<dbReference type="Proteomes" id="UP000193642">
    <property type="component" value="Unassembled WGS sequence"/>
</dbReference>
<accession>A0A1Y2B8F4</accession>
<organism evidence="4 5">
    <name type="scientific">Rhizoclosmatium globosum</name>
    <dbReference type="NCBI Taxonomy" id="329046"/>
    <lineage>
        <taxon>Eukaryota</taxon>
        <taxon>Fungi</taxon>
        <taxon>Fungi incertae sedis</taxon>
        <taxon>Chytridiomycota</taxon>
        <taxon>Chytridiomycota incertae sedis</taxon>
        <taxon>Chytridiomycetes</taxon>
        <taxon>Chytridiales</taxon>
        <taxon>Chytriomycetaceae</taxon>
        <taxon>Rhizoclosmatium</taxon>
    </lineage>
</organism>
<dbReference type="InterPro" id="IPR008949">
    <property type="entry name" value="Isoprenoid_synthase_dom_sf"/>
</dbReference>
<comment type="similarity">
    <text evidence="3">Belongs to the FPP/GGPP synthase family.</text>
</comment>
<dbReference type="STRING" id="329046.A0A1Y2B8F4"/>
<dbReference type="Pfam" id="PF00348">
    <property type="entry name" value="polyprenyl_synt"/>
    <property type="match status" value="1"/>
</dbReference>
<protein>
    <submittedName>
        <fullName evidence="4">Terpenoid synthase</fullName>
    </submittedName>
</protein>
<dbReference type="EMBL" id="MCGO01000079">
    <property type="protein sequence ID" value="ORY31128.1"/>
    <property type="molecule type" value="Genomic_DNA"/>
</dbReference>
<dbReference type="Gene3D" id="1.10.600.10">
    <property type="entry name" value="Farnesyl Diphosphate Synthase"/>
    <property type="match status" value="1"/>
</dbReference>
<dbReference type="GO" id="GO:0008299">
    <property type="term" value="P:isoprenoid biosynthetic process"/>
    <property type="evidence" value="ECO:0007669"/>
    <property type="project" value="InterPro"/>
</dbReference>
<comment type="caution">
    <text evidence="4">The sequence shown here is derived from an EMBL/GenBank/DDBJ whole genome shotgun (WGS) entry which is preliminary data.</text>
</comment>